<dbReference type="EMBL" id="JBJUIK010000012">
    <property type="protein sequence ID" value="KAL3509069.1"/>
    <property type="molecule type" value="Genomic_DNA"/>
</dbReference>
<evidence type="ECO:0000256" key="12">
    <source>
        <dbReference type="ARBA" id="ARBA00023002"/>
    </source>
</evidence>
<dbReference type="GO" id="GO:0016020">
    <property type="term" value="C:membrane"/>
    <property type="evidence" value="ECO:0007669"/>
    <property type="project" value="UniProtKB-SubCell"/>
</dbReference>
<evidence type="ECO:0000259" key="21">
    <source>
        <dbReference type="Pfam" id="PF01248"/>
    </source>
</evidence>
<dbReference type="GO" id="GO:0003723">
    <property type="term" value="F:RNA binding"/>
    <property type="evidence" value="ECO:0007669"/>
    <property type="project" value="UniProtKB-KW"/>
</dbReference>
<keyword evidence="7 20" id="KW-0812">Transmembrane</keyword>
<comment type="similarity">
    <text evidence="4 19">Belongs to the cytochrome P450 family.</text>
</comment>
<comment type="subcellular location">
    <subcellularLocation>
        <location evidence="1">Membrane</location>
    </subcellularLocation>
    <subcellularLocation>
        <location evidence="2">Nucleus</location>
        <location evidence="2">Nucleolus</location>
    </subcellularLocation>
</comment>
<keyword evidence="8 19" id="KW-0479">Metal-binding</keyword>
<evidence type="ECO:0000256" key="3">
    <source>
        <dbReference type="ARBA" id="ARBA00007337"/>
    </source>
</evidence>
<dbReference type="Pfam" id="PF00067">
    <property type="entry name" value="p450"/>
    <property type="match status" value="1"/>
</dbReference>
<dbReference type="GO" id="GO:0009820">
    <property type="term" value="P:alkaloid metabolic process"/>
    <property type="evidence" value="ECO:0007669"/>
    <property type="project" value="UniProtKB-ARBA"/>
</dbReference>
<keyword evidence="13 19" id="KW-0408">Iron</keyword>
<evidence type="ECO:0000256" key="10">
    <source>
        <dbReference type="ARBA" id="ARBA00022884"/>
    </source>
</evidence>
<dbReference type="InterPro" id="IPR004038">
    <property type="entry name" value="Ribosomal_eL8/eL30/eS12/Gad45"/>
</dbReference>
<dbReference type="InterPro" id="IPR001128">
    <property type="entry name" value="Cyt_P450"/>
</dbReference>
<keyword evidence="14 19" id="KW-0503">Monooxygenase</keyword>
<dbReference type="PRINTS" id="PR00881">
    <property type="entry name" value="L7ARS6FAMILY"/>
</dbReference>
<dbReference type="InterPro" id="IPR018492">
    <property type="entry name" value="Ribosomal_eL8/Nhp2"/>
</dbReference>
<keyword evidence="5 19" id="KW-0349">Heme</keyword>
<protein>
    <recommendedName>
        <fullName evidence="21">Ribosomal protein eL8/eL30/eS12/Gadd45 domain-containing protein</fullName>
    </recommendedName>
</protein>
<dbReference type="Gene3D" id="3.30.1330.30">
    <property type="match status" value="1"/>
</dbReference>
<keyword evidence="18" id="KW-0687">Ribonucleoprotein</keyword>
<dbReference type="CDD" id="cd21104">
    <property type="entry name" value="SNU13"/>
    <property type="match status" value="1"/>
</dbReference>
<feature type="transmembrane region" description="Helical" evidence="20">
    <location>
        <begin position="6"/>
        <end position="30"/>
    </location>
</feature>
<evidence type="ECO:0000313" key="23">
    <source>
        <dbReference type="Proteomes" id="UP001630127"/>
    </source>
</evidence>
<keyword evidence="10" id="KW-0694">RNA-binding</keyword>
<dbReference type="InterPro" id="IPR002415">
    <property type="entry name" value="H/ACA_rnp_Nhp2-like"/>
</dbReference>
<evidence type="ECO:0000256" key="17">
    <source>
        <dbReference type="ARBA" id="ARBA00023242"/>
    </source>
</evidence>
<evidence type="ECO:0000256" key="4">
    <source>
        <dbReference type="ARBA" id="ARBA00010617"/>
    </source>
</evidence>
<keyword evidence="12 19" id="KW-0560">Oxidoreductase</keyword>
<dbReference type="PRINTS" id="PR00883">
    <property type="entry name" value="NUCLEARHMG"/>
</dbReference>
<evidence type="ECO:0000256" key="2">
    <source>
        <dbReference type="ARBA" id="ARBA00004604"/>
    </source>
</evidence>
<keyword evidence="6" id="KW-0507">mRNA processing</keyword>
<feature type="domain" description="Ribosomal protein eL8/eL30/eS12/Gadd45" evidence="21">
    <location>
        <begin position="529"/>
        <end position="617"/>
    </location>
</feature>
<name>A0ABD2YNX0_9GENT</name>
<dbReference type="PANTHER" id="PTHR24282">
    <property type="entry name" value="CYTOCHROME P450 FAMILY MEMBER"/>
    <property type="match status" value="1"/>
</dbReference>
<evidence type="ECO:0000256" key="18">
    <source>
        <dbReference type="ARBA" id="ARBA00023274"/>
    </source>
</evidence>
<dbReference type="GO" id="GO:0005730">
    <property type="term" value="C:nucleolus"/>
    <property type="evidence" value="ECO:0007669"/>
    <property type="project" value="UniProtKB-SubCell"/>
</dbReference>
<dbReference type="GO" id="GO:0004497">
    <property type="term" value="F:monooxygenase activity"/>
    <property type="evidence" value="ECO:0007669"/>
    <property type="project" value="UniProtKB-KW"/>
</dbReference>
<dbReference type="SUPFAM" id="SSF48264">
    <property type="entry name" value="Cytochrome P450"/>
    <property type="match status" value="1"/>
</dbReference>
<dbReference type="PROSITE" id="PS00086">
    <property type="entry name" value="CYTOCHROME_P450"/>
    <property type="match status" value="1"/>
</dbReference>
<dbReference type="GO" id="GO:0009753">
    <property type="term" value="P:response to jasmonic acid"/>
    <property type="evidence" value="ECO:0007669"/>
    <property type="project" value="UniProtKB-ARBA"/>
</dbReference>
<accession>A0ABD2YNX0</accession>
<evidence type="ECO:0000256" key="20">
    <source>
        <dbReference type="SAM" id="Phobius"/>
    </source>
</evidence>
<dbReference type="CDD" id="cd20642">
    <property type="entry name" value="CYP72"/>
    <property type="match status" value="1"/>
</dbReference>
<organism evidence="22 23">
    <name type="scientific">Cinchona calisaya</name>
    <dbReference type="NCBI Taxonomy" id="153742"/>
    <lineage>
        <taxon>Eukaryota</taxon>
        <taxon>Viridiplantae</taxon>
        <taxon>Streptophyta</taxon>
        <taxon>Embryophyta</taxon>
        <taxon>Tracheophyta</taxon>
        <taxon>Spermatophyta</taxon>
        <taxon>Magnoliopsida</taxon>
        <taxon>eudicotyledons</taxon>
        <taxon>Gunneridae</taxon>
        <taxon>Pentapetalae</taxon>
        <taxon>asterids</taxon>
        <taxon>lamiids</taxon>
        <taxon>Gentianales</taxon>
        <taxon>Rubiaceae</taxon>
        <taxon>Cinchonoideae</taxon>
        <taxon>Cinchoneae</taxon>
        <taxon>Cinchona</taxon>
    </lineage>
</organism>
<dbReference type="PROSITE" id="PS01082">
    <property type="entry name" value="RIBOSOMAL_L7AE"/>
    <property type="match status" value="1"/>
</dbReference>
<evidence type="ECO:0000256" key="15">
    <source>
        <dbReference type="ARBA" id="ARBA00023136"/>
    </source>
</evidence>
<keyword evidence="23" id="KW-1185">Reference proteome</keyword>
<dbReference type="InterPro" id="IPR029064">
    <property type="entry name" value="Ribosomal_eL30-like_sf"/>
</dbReference>
<dbReference type="GO" id="GO:0046872">
    <property type="term" value="F:metal ion binding"/>
    <property type="evidence" value="ECO:0007669"/>
    <property type="project" value="UniProtKB-KW"/>
</dbReference>
<evidence type="ECO:0000256" key="5">
    <source>
        <dbReference type="ARBA" id="ARBA00022617"/>
    </source>
</evidence>
<dbReference type="PANTHER" id="PTHR24282:SF273">
    <property type="entry name" value="CYTOCHROME P450 CYP72A219-LIKE"/>
    <property type="match status" value="1"/>
</dbReference>
<dbReference type="GO" id="GO:0005681">
    <property type="term" value="C:spliceosomal complex"/>
    <property type="evidence" value="ECO:0007669"/>
    <property type="project" value="UniProtKB-KW"/>
</dbReference>
<evidence type="ECO:0000256" key="11">
    <source>
        <dbReference type="ARBA" id="ARBA00022989"/>
    </source>
</evidence>
<dbReference type="Gene3D" id="1.10.630.10">
    <property type="entry name" value="Cytochrome P450"/>
    <property type="match status" value="1"/>
</dbReference>
<evidence type="ECO:0000256" key="19">
    <source>
        <dbReference type="RuleBase" id="RU000461"/>
    </source>
</evidence>
<evidence type="ECO:0000313" key="22">
    <source>
        <dbReference type="EMBL" id="KAL3509069.1"/>
    </source>
</evidence>
<evidence type="ECO:0000256" key="8">
    <source>
        <dbReference type="ARBA" id="ARBA00022723"/>
    </source>
</evidence>
<proteinExistence type="inferred from homology"/>
<comment type="similarity">
    <text evidence="3">Belongs to the eukaryotic ribosomal protein eL8 family.</text>
</comment>
<evidence type="ECO:0000256" key="7">
    <source>
        <dbReference type="ARBA" id="ARBA00022692"/>
    </source>
</evidence>
<dbReference type="InterPro" id="IPR050665">
    <property type="entry name" value="Cytochrome_P450_Monooxygen"/>
</dbReference>
<dbReference type="FunFam" id="1.10.630.10:FF:000029">
    <property type="entry name" value="Cytochrome P450 734A1"/>
    <property type="match status" value="1"/>
</dbReference>
<dbReference type="AlphaFoldDB" id="A0ABD2YNX0"/>
<dbReference type="GO" id="GO:0006397">
    <property type="term" value="P:mRNA processing"/>
    <property type="evidence" value="ECO:0007669"/>
    <property type="project" value="UniProtKB-KW"/>
</dbReference>
<evidence type="ECO:0000256" key="9">
    <source>
        <dbReference type="ARBA" id="ARBA00022728"/>
    </source>
</evidence>
<sequence length="634" mass="72421">METSYSWIISVSSSSVLLFFVWRVLNWLWFRPKRLEKRLREAGFRGNPYKFLYGDFKEISTLYKQAHSKPISLADDVVSRVLPHLFGAVKKYGKTPYLWLGPKPSVLIMDPELIKEITQKIYVFQKPHLHPLFKYLVQGILRFEGDRWAKQRKLLNPAFHMEKLKLMFPAFEKCSSEMLSKWEELISSKGSIELDVWPNLQTLTSDAISRTAFGSNYAEGRKIFELQREQGEHLSQAARSVYVPGLRFLPTKRNRRMKQIAKEVDDSIREIINTRRKAIRAGETCEDDLLGLLVQSNSQEIDNNKNKDFGMTIREVIEECKLFYFAGQETTSVLLVWTMVLLGRHAEWQERAREEVLQHFGTNKPDFDGLNHLKIVNMILHEVLRLYPPLAVISRRTVEETKLGNMTLPAGVQLTLPTMLLHHDPKIWGEDVKEFKPERFAGWVSNATKGQVVFFPFGWGPRICIGQNFAMLEAKLAIAMILQRFSFELSPSYSHAPRAVITLQPQYGAEAVNPKAYPLADSQLTITILDLVQQAANYKQLKKGANEATKTLNRGMSEFVVMAADAEPLEILLHLPLLAEDKNVPYVFVPSKQALGRACGVTRPVIACSVTSNEGSQLKSQIQQLKDAIEKLMI</sequence>
<keyword evidence="15 20" id="KW-0472">Membrane</keyword>
<evidence type="ECO:0000256" key="16">
    <source>
        <dbReference type="ARBA" id="ARBA00023187"/>
    </source>
</evidence>
<keyword evidence="17" id="KW-0539">Nucleus</keyword>
<dbReference type="Proteomes" id="UP001630127">
    <property type="component" value="Unassembled WGS sequence"/>
</dbReference>
<dbReference type="InterPro" id="IPR017972">
    <property type="entry name" value="Cyt_P450_CS"/>
</dbReference>
<keyword evidence="9" id="KW-0747">Spliceosome</keyword>
<keyword evidence="16" id="KW-0508">mRNA splicing</keyword>
<evidence type="ECO:0000256" key="1">
    <source>
        <dbReference type="ARBA" id="ARBA00004370"/>
    </source>
</evidence>
<reference evidence="22 23" key="1">
    <citation type="submission" date="2024-11" db="EMBL/GenBank/DDBJ databases">
        <title>A near-complete genome assembly of Cinchona calisaya.</title>
        <authorList>
            <person name="Lian D.C."/>
            <person name="Zhao X.W."/>
            <person name="Wei L."/>
        </authorList>
    </citation>
    <scope>NUCLEOTIDE SEQUENCE [LARGE SCALE GENOMIC DNA]</scope>
    <source>
        <tissue evidence="22">Nenye</tissue>
    </source>
</reference>
<evidence type="ECO:0000256" key="6">
    <source>
        <dbReference type="ARBA" id="ARBA00022664"/>
    </source>
</evidence>
<dbReference type="FunFam" id="3.30.1330.30:FF:000002">
    <property type="entry name" value="NHP2-like protein 1 homolog"/>
    <property type="match status" value="1"/>
</dbReference>
<dbReference type="InterPro" id="IPR004037">
    <property type="entry name" value="Ribosomal_eL8-like_CS"/>
</dbReference>
<dbReference type="GO" id="GO:0008380">
    <property type="term" value="P:RNA splicing"/>
    <property type="evidence" value="ECO:0007669"/>
    <property type="project" value="UniProtKB-KW"/>
</dbReference>
<gene>
    <name evidence="22" type="ORF">ACH5RR_028470</name>
</gene>
<dbReference type="InterPro" id="IPR036396">
    <property type="entry name" value="Cyt_P450_sf"/>
</dbReference>
<dbReference type="SUPFAM" id="SSF55315">
    <property type="entry name" value="L30e-like"/>
    <property type="match status" value="1"/>
</dbReference>
<evidence type="ECO:0000256" key="14">
    <source>
        <dbReference type="ARBA" id="ARBA00023033"/>
    </source>
</evidence>
<dbReference type="Pfam" id="PF01248">
    <property type="entry name" value="Ribosomal_L7Ae"/>
    <property type="match status" value="1"/>
</dbReference>
<comment type="caution">
    <text evidence="22">The sequence shown here is derived from an EMBL/GenBank/DDBJ whole genome shotgun (WGS) entry which is preliminary data.</text>
</comment>
<evidence type="ECO:0000256" key="13">
    <source>
        <dbReference type="ARBA" id="ARBA00023004"/>
    </source>
</evidence>
<keyword evidence="11 20" id="KW-1133">Transmembrane helix</keyword>